<proteinExistence type="predicted"/>
<keyword evidence="2" id="KW-1185">Reference proteome</keyword>
<protein>
    <recommendedName>
        <fullName evidence="3">Toxin HicA</fullName>
    </recommendedName>
</protein>
<dbReference type="InterPro" id="IPR038570">
    <property type="entry name" value="HicA_sf"/>
</dbReference>
<evidence type="ECO:0000313" key="1">
    <source>
        <dbReference type="EMBL" id="MBH0778522.1"/>
    </source>
</evidence>
<evidence type="ECO:0000313" key="2">
    <source>
        <dbReference type="Proteomes" id="UP000655751"/>
    </source>
</evidence>
<reference evidence="1" key="1">
    <citation type="submission" date="2020-11" db="EMBL/GenBank/DDBJ databases">
        <title>Nocardia NEAU-351.nov., a novel actinomycete isolated from the cow dung.</title>
        <authorList>
            <person name="Zhang X."/>
        </authorList>
    </citation>
    <scope>NUCLEOTIDE SEQUENCE</scope>
    <source>
        <strain evidence="1">NEAU-351</strain>
    </source>
</reference>
<dbReference type="EMBL" id="JADMLG010000008">
    <property type="protein sequence ID" value="MBH0778522.1"/>
    <property type="molecule type" value="Genomic_DNA"/>
</dbReference>
<dbReference type="SUPFAM" id="SSF54786">
    <property type="entry name" value="YcfA/nrd intein domain"/>
    <property type="match status" value="1"/>
</dbReference>
<organism evidence="1 2">
    <name type="scientific">Nocardia bovistercoris</name>
    <dbReference type="NCBI Taxonomy" id="2785916"/>
    <lineage>
        <taxon>Bacteria</taxon>
        <taxon>Bacillati</taxon>
        <taxon>Actinomycetota</taxon>
        <taxon>Actinomycetes</taxon>
        <taxon>Mycobacteriales</taxon>
        <taxon>Nocardiaceae</taxon>
        <taxon>Nocardia</taxon>
    </lineage>
</organism>
<dbReference type="Gene3D" id="3.30.920.30">
    <property type="entry name" value="Hypothetical protein"/>
    <property type="match status" value="1"/>
</dbReference>
<dbReference type="Proteomes" id="UP000655751">
    <property type="component" value="Unassembled WGS sequence"/>
</dbReference>
<evidence type="ECO:0008006" key="3">
    <source>
        <dbReference type="Google" id="ProtNLM"/>
    </source>
</evidence>
<dbReference type="RefSeq" id="WP_196151216.1">
    <property type="nucleotide sequence ID" value="NZ_JADMLG010000008.1"/>
</dbReference>
<accession>A0A931N4A6</accession>
<dbReference type="AlphaFoldDB" id="A0A931N4A6"/>
<name>A0A931N4A6_9NOCA</name>
<gene>
    <name evidence="1" type="ORF">IT779_19775</name>
</gene>
<sequence>MKRKALLKEIHAYAAGIDAEVEIIEGGNHTKVVVGGRRTVIARHNELNELTVKSIRKQLGMDGE</sequence>
<comment type="caution">
    <text evidence="1">The sequence shown here is derived from an EMBL/GenBank/DDBJ whole genome shotgun (WGS) entry which is preliminary data.</text>
</comment>